<accession>A0A2I0LAD5</accession>
<proteinExistence type="predicted"/>
<feature type="region of interest" description="Disordered" evidence="1">
    <location>
        <begin position="213"/>
        <end position="247"/>
    </location>
</feature>
<comment type="caution">
    <text evidence="2">The sequence shown here is derived from an EMBL/GenBank/DDBJ whole genome shotgun (WGS) entry which is preliminary data.</text>
</comment>
<sequence length="247" mass="27160">MQVRKVNVHKINVRKAINKHASKANEIEPKPIKYVPSGVAKLYGPECALSSGPACALLDRAAWEYPSSRGCMTDTSEKESPLTILRPEGRGPKRETTQYGPPRPVTGADQFLGFSGLCENPVKAEDLVDLSRSDLKGTSVFRHELPEIRAATFVVAGVWRRTCAGVHRHGKELRRTVGRAGRRARVTSTGRRAGRTGAHGDGCRDVCGSNRARARARTGTRERHRAPGHRSSDRGVLFTREHDPNLK</sequence>
<feature type="region of interest" description="Disordered" evidence="1">
    <location>
        <begin position="181"/>
        <end position="200"/>
    </location>
</feature>
<evidence type="ECO:0000313" key="3">
    <source>
        <dbReference type="Proteomes" id="UP000233551"/>
    </source>
</evidence>
<name>A0A2I0LAD5_PUNGR</name>
<protein>
    <submittedName>
        <fullName evidence="2">Uncharacterized protein</fullName>
    </submittedName>
</protein>
<dbReference type="AlphaFoldDB" id="A0A2I0LAD5"/>
<dbReference type="Proteomes" id="UP000233551">
    <property type="component" value="Unassembled WGS sequence"/>
</dbReference>
<feature type="compositionally biased region" description="Basic residues" evidence="1">
    <location>
        <begin position="213"/>
        <end position="228"/>
    </location>
</feature>
<evidence type="ECO:0000313" key="2">
    <source>
        <dbReference type="EMBL" id="PKI77649.1"/>
    </source>
</evidence>
<feature type="compositionally biased region" description="Basic and acidic residues" evidence="1">
    <location>
        <begin position="87"/>
        <end position="96"/>
    </location>
</feature>
<feature type="region of interest" description="Disordered" evidence="1">
    <location>
        <begin position="70"/>
        <end position="105"/>
    </location>
</feature>
<dbReference type="EMBL" id="PGOL01000084">
    <property type="protein sequence ID" value="PKI77649.1"/>
    <property type="molecule type" value="Genomic_DNA"/>
</dbReference>
<keyword evidence="3" id="KW-1185">Reference proteome</keyword>
<organism evidence="2 3">
    <name type="scientific">Punica granatum</name>
    <name type="common">Pomegranate</name>
    <dbReference type="NCBI Taxonomy" id="22663"/>
    <lineage>
        <taxon>Eukaryota</taxon>
        <taxon>Viridiplantae</taxon>
        <taxon>Streptophyta</taxon>
        <taxon>Embryophyta</taxon>
        <taxon>Tracheophyta</taxon>
        <taxon>Spermatophyta</taxon>
        <taxon>Magnoliopsida</taxon>
        <taxon>eudicotyledons</taxon>
        <taxon>Gunneridae</taxon>
        <taxon>Pentapetalae</taxon>
        <taxon>rosids</taxon>
        <taxon>malvids</taxon>
        <taxon>Myrtales</taxon>
        <taxon>Lythraceae</taxon>
        <taxon>Punica</taxon>
    </lineage>
</organism>
<evidence type="ECO:0000256" key="1">
    <source>
        <dbReference type="SAM" id="MobiDB-lite"/>
    </source>
</evidence>
<reference evidence="2 3" key="1">
    <citation type="submission" date="2017-11" db="EMBL/GenBank/DDBJ databases">
        <title>De-novo sequencing of pomegranate (Punica granatum L.) genome.</title>
        <authorList>
            <person name="Akparov Z."/>
            <person name="Amiraslanov A."/>
            <person name="Hajiyeva S."/>
            <person name="Abbasov M."/>
            <person name="Kaur K."/>
            <person name="Hamwieh A."/>
            <person name="Solovyev V."/>
            <person name="Salamov A."/>
            <person name="Braich B."/>
            <person name="Kosarev P."/>
            <person name="Mahmoud A."/>
            <person name="Hajiyev E."/>
            <person name="Babayeva S."/>
            <person name="Izzatullayeva V."/>
            <person name="Mammadov A."/>
            <person name="Mammadov A."/>
            <person name="Sharifova S."/>
            <person name="Ojaghi J."/>
            <person name="Eynullazada K."/>
            <person name="Bayramov B."/>
            <person name="Abdulazimova A."/>
            <person name="Shahmuradov I."/>
        </authorList>
    </citation>
    <scope>NUCLEOTIDE SEQUENCE [LARGE SCALE GENOMIC DNA]</scope>
    <source>
        <strain evidence="3">cv. AG2017</strain>
        <tissue evidence="2">Leaf</tissue>
    </source>
</reference>
<gene>
    <name evidence="2" type="ORF">CRG98_001987</name>
</gene>